<reference evidence="1" key="1">
    <citation type="journal article" date="2021" name="Environ. Microbiol.">
        <title>Gene family expansions and transcriptome signatures uncover fungal adaptations to wood decay.</title>
        <authorList>
            <person name="Hage H."/>
            <person name="Miyauchi S."/>
            <person name="Viragh M."/>
            <person name="Drula E."/>
            <person name="Min B."/>
            <person name="Chaduli D."/>
            <person name="Navarro D."/>
            <person name="Favel A."/>
            <person name="Norest M."/>
            <person name="Lesage-Meessen L."/>
            <person name="Balint B."/>
            <person name="Merenyi Z."/>
            <person name="de Eugenio L."/>
            <person name="Morin E."/>
            <person name="Martinez A.T."/>
            <person name="Baldrian P."/>
            <person name="Stursova M."/>
            <person name="Martinez M.J."/>
            <person name="Novotny C."/>
            <person name="Magnuson J.K."/>
            <person name="Spatafora J.W."/>
            <person name="Maurice S."/>
            <person name="Pangilinan J."/>
            <person name="Andreopoulos W."/>
            <person name="LaButti K."/>
            <person name="Hundley H."/>
            <person name="Na H."/>
            <person name="Kuo A."/>
            <person name="Barry K."/>
            <person name="Lipzen A."/>
            <person name="Henrissat B."/>
            <person name="Riley R."/>
            <person name="Ahrendt S."/>
            <person name="Nagy L.G."/>
            <person name="Grigoriev I.V."/>
            <person name="Martin F."/>
            <person name="Rosso M.N."/>
        </authorList>
    </citation>
    <scope>NUCLEOTIDE SEQUENCE</scope>
    <source>
        <strain evidence="1">CBS 384.51</strain>
    </source>
</reference>
<sequence>MRTGYAYPLFCAALVTLLPIASAHYSLKDAYIGHDFYSGFQWETAADPTHGRVNYVDQDTATSRNLSQATDNKFIMRADNQNVVSPSARGRDSVRISSWNAYGDSVIVLDIQHMPEGCSTWPAFWTLSQKGPWPKGGEIDIIEGVNMARQNLVSLHTSPSCMMPQQRYQAGNTISTNCDAKANFNQGCGTQSSKGTSYGSVFNTVGGGFYAMARSVDDGIRVWFWQRDDPLVPQQIRDGWGSVSPDPSWGVPEASFPNADFCDYESHFDQHMIVFDLTFCGDWAGADYPNSGCGSNCEDFVNNNPDAFDNAYWEINALRVYTPN</sequence>
<organism evidence="1 2">
    <name type="scientific">Irpex rosettiformis</name>
    <dbReference type="NCBI Taxonomy" id="378272"/>
    <lineage>
        <taxon>Eukaryota</taxon>
        <taxon>Fungi</taxon>
        <taxon>Dikarya</taxon>
        <taxon>Basidiomycota</taxon>
        <taxon>Agaricomycotina</taxon>
        <taxon>Agaricomycetes</taxon>
        <taxon>Polyporales</taxon>
        <taxon>Irpicaceae</taxon>
        <taxon>Irpex</taxon>
    </lineage>
</organism>
<protein>
    <submittedName>
        <fullName evidence="1">Concanavalin A-like lectin/glucanase domain-containing protein</fullName>
    </submittedName>
</protein>
<accession>A0ACB8TT51</accession>
<evidence type="ECO:0000313" key="1">
    <source>
        <dbReference type="EMBL" id="KAI0085156.1"/>
    </source>
</evidence>
<dbReference type="Proteomes" id="UP001055072">
    <property type="component" value="Unassembled WGS sequence"/>
</dbReference>
<dbReference type="EMBL" id="MU274934">
    <property type="protein sequence ID" value="KAI0085156.1"/>
    <property type="molecule type" value="Genomic_DNA"/>
</dbReference>
<comment type="caution">
    <text evidence="1">The sequence shown here is derived from an EMBL/GenBank/DDBJ whole genome shotgun (WGS) entry which is preliminary data.</text>
</comment>
<evidence type="ECO:0000313" key="2">
    <source>
        <dbReference type="Proteomes" id="UP001055072"/>
    </source>
</evidence>
<name>A0ACB8TT51_9APHY</name>
<gene>
    <name evidence="1" type="ORF">BDY19DRAFT_897135</name>
</gene>
<keyword evidence="2" id="KW-1185">Reference proteome</keyword>
<proteinExistence type="predicted"/>